<feature type="transmembrane region" description="Helical" evidence="1">
    <location>
        <begin position="115"/>
        <end position="133"/>
    </location>
</feature>
<dbReference type="OrthoDB" id="9807591at2"/>
<feature type="transmembrane region" description="Helical" evidence="1">
    <location>
        <begin position="226"/>
        <end position="247"/>
    </location>
</feature>
<dbReference type="RefSeq" id="WP_109457865.1">
    <property type="nucleotide sequence ID" value="NZ_QFBC01000003.1"/>
</dbReference>
<dbReference type="EMBL" id="QFBC01000003">
    <property type="protein sequence ID" value="PWE56490.1"/>
    <property type="molecule type" value="Genomic_DNA"/>
</dbReference>
<dbReference type="InterPro" id="IPR012429">
    <property type="entry name" value="HGSNAT_cat"/>
</dbReference>
<evidence type="ECO:0000313" key="3">
    <source>
        <dbReference type="EMBL" id="PWE56490.1"/>
    </source>
</evidence>
<comment type="caution">
    <text evidence="3">The sequence shown here is derived from an EMBL/GenBank/DDBJ whole genome shotgun (WGS) entry which is preliminary data.</text>
</comment>
<sequence length="320" mass="34775">MAAVPEAPSASPRRSRIGFLDTARGIALVAMATYHLGWDLEFFGYLDPGTTGHGLWKIYARGIAGSFLFLAGMSLVLGHTPAVRWQPFWRRFLMIAAAAGLITAATAYAMPQGMIFFGILHGIAAASLVGLAFLHLPAAVSIIVALAALAAPWYLRSPVFDTPWLWWVGLSETLPRSNDYVPLLPWLGPFLLGMATMRLAIGQKWMERLATGPSSNLLARAGRHSLAVYLIHQPVLIAVVYCLSLVLPPPPPDPVADYRRSCNQACVQNQDAAMCTRFCDCTLDKLMEQELFTPLQSGAIRADQDGRIQAIAQQCTVAAQ</sequence>
<keyword evidence="1" id="KW-1133">Transmembrane helix</keyword>
<dbReference type="Proteomes" id="UP000245252">
    <property type="component" value="Unassembled WGS sequence"/>
</dbReference>
<feature type="transmembrane region" description="Helical" evidence="1">
    <location>
        <begin position="17"/>
        <end position="38"/>
    </location>
</feature>
<name>A0A2U2DT44_9HYPH</name>
<dbReference type="AlphaFoldDB" id="A0A2U2DT44"/>
<dbReference type="Pfam" id="PF07786">
    <property type="entry name" value="HGSNAT_cat"/>
    <property type="match status" value="1"/>
</dbReference>
<feature type="transmembrane region" description="Helical" evidence="1">
    <location>
        <begin position="58"/>
        <end position="80"/>
    </location>
</feature>
<gene>
    <name evidence="3" type="ORF">DEM27_08870</name>
</gene>
<feature type="transmembrane region" description="Helical" evidence="1">
    <location>
        <begin position="183"/>
        <end position="201"/>
    </location>
</feature>
<feature type="transmembrane region" description="Helical" evidence="1">
    <location>
        <begin position="92"/>
        <end position="109"/>
    </location>
</feature>
<keyword evidence="4" id="KW-1185">Reference proteome</keyword>
<evidence type="ECO:0000313" key="4">
    <source>
        <dbReference type="Proteomes" id="UP000245252"/>
    </source>
</evidence>
<keyword evidence="1" id="KW-0472">Membrane</keyword>
<feature type="transmembrane region" description="Helical" evidence="1">
    <location>
        <begin position="138"/>
        <end position="155"/>
    </location>
</feature>
<protein>
    <recommendedName>
        <fullName evidence="2">Heparan-alpha-glucosaminide N-acetyltransferase catalytic domain-containing protein</fullName>
    </recommendedName>
</protein>
<evidence type="ECO:0000259" key="2">
    <source>
        <dbReference type="Pfam" id="PF07786"/>
    </source>
</evidence>
<feature type="domain" description="Heparan-alpha-glucosaminide N-acetyltransferase catalytic" evidence="2">
    <location>
        <begin position="16"/>
        <end position="234"/>
    </location>
</feature>
<reference evidence="3 4" key="1">
    <citation type="submission" date="2018-05" db="EMBL/GenBank/DDBJ databases">
        <title>The draft genome of strain NS-104.</title>
        <authorList>
            <person name="Hang P."/>
            <person name="Jiang J."/>
        </authorList>
    </citation>
    <scope>NUCLEOTIDE SEQUENCE [LARGE SCALE GENOMIC DNA]</scope>
    <source>
        <strain evidence="3 4">NS-104</strain>
    </source>
</reference>
<keyword evidence="1" id="KW-0812">Transmembrane</keyword>
<organism evidence="3 4">
    <name type="scientific">Metarhizobium album</name>
    <dbReference type="NCBI Taxonomy" id="2182425"/>
    <lineage>
        <taxon>Bacteria</taxon>
        <taxon>Pseudomonadati</taxon>
        <taxon>Pseudomonadota</taxon>
        <taxon>Alphaproteobacteria</taxon>
        <taxon>Hyphomicrobiales</taxon>
        <taxon>Rhizobiaceae</taxon>
        <taxon>Metarhizobium</taxon>
    </lineage>
</organism>
<accession>A0A2U2DT44</accession>
<evidence type="ECO:0000256" key="1">
    <source>
        <dbReference type="SAM" id="Phobius"/>
    </source>
</evidence>
<proteinExistence type="predicted"/>